<keyword evidence="3 7" id="KW-1133">Transmembrane helix</keyword>
<feature type="transmembrane region" description="Helical" evidence="7">
    <location>
        <begin position="378"/>
        <end position="397"/>
    </location>
</feature>
<evidence type="ECO:0000313" key="9">
    <source>
        <dbReference type="Proteomes" id="UP001189429"/>
    </source>
</evidence>
<reference evidence="8" key="1">
    <citation type="submission" date="2023-10" db="EMBL/GenBank/DDBJ databases">
        <authorList>
            <person name="Chen Y."/>
            <person name="Shah S."/>
            <person name="Dougan E. K."/>
            <person name="Thang M."/>
            <person name="Chan C."/>
        </authorList>
    </citation>
    <scope>NUCLEOTIDE SEQUENCE [LARGE SCALE GENOMIC DNA]</scope>
</reference>
<feature type="region of interest" description="Disordered" evidence="6">
    <location>
        <begin position="61"/>
        <end position="90"/>
    </location>
</feature>
<organism evidence="8 9">
    <name type="scientific">Prorocentrum cordatum</name>
    <dbReference type="NCBI Taxonomy" id="2364126"/>
    <lineage>
        <taxon>Eukaryota</taxon>
        <taxon>Sar</taxon>
        <taxon>Alveolata</taxon>
        <taxon>Dinophyceae</taxon>
        <taxon>Prorocentrales</taxon>
        <taxon>Prorocentraceae</taxon>
        <taxon>Prorocentrum</taxon>
    </lineage>
</organism>
<feature type="transmembrane region" description="Helical" evidence="7">
    <location>
        <begin position="404"/>
        <end position="422"/>
    </location>
</feature>
<dbReference type="Proteomes" id="UP001189429">
    <property type="component" value="Unassembled WGS sequence"/>
</dbReference>
<name>A0ABN9T1R6_9DINO</name>
<gene>
    <name evidence="8" type="ORF">PCOR1329_LOCUS34720</name>
</gene>
<evidence type="ECO:0000256" key="1">
    <source>
        <dbReference type="ARBA" id="ARBA00004141"/>
    </source>
</evidence>
<evidence type="ECO:0000256" key="3">
    <source>
        <dbReference type="ARBA" id="ARBA00022989"/>
    </source>
</evidence>
<feature type="non-terminal residue" evidence="8">
    <location>
        <position position="826"/>
    </location>
</feature>
<feature type="region of interest" description="Disordered" evidence="6">
    <location>
        <begin position="1"/>
        <end position="33"/>
    </location>
</feature>
<dbReference type="InterPro" id="IPR052081">
    <property type="entry name" value="Dispatched_Hh_regulator"/>
</dbReference>
<evidence type="ECO:0000256" key="6">
    <source>
        <dbReference type="SAM" id="MobiDB-lite"/>
    </source>
</evidence>
<evidence type="ECO:0000256" key="4">
    <source>
        <dbReference type="ARBA" id="ARBA00023136"/>
    </source>
</evidence>
<evidence type="ECO:0000256" key="7">
    <source>
        <dbReference type="SAM" id="Phobius"/>
    </source>
</evidence>
<dbReference type="PANTHER" id="PTHR45951">
    <property type="entry name" value="PROTEIN DISPATCHED-RELATED"/>
    <property type="match status" value="1"/>
</dbReference>
<feature type="transmembrane region" description="Helical" evidence="7">
    <location>
        <begin position="434"/>
        <end position="454"/>
    </location>
</feature>
<feature type="transmembrane region" description="Helical" evidence="7">
    <location>
        <begin position="524"/>
        <end position="548"/>
    </location>
</feature>
<keyword evidence="9" id="KW-1185">Reference proteome</keyword>
<protein>
    <recommendedName>
        <fullName evidence="10">SSD domain-containing protein</fullName>
    </recommendedName>
</protein>
<dbReference type="SUPFAM" id="SSF82866">
    <property type="entry name" value="Multidrug efflux transporter AcrB transmembrane domain"/>
    <property type="match status" value="1"/>
</dbReference>
<keyword evidence="2 7" id="KW-0812">Transmembrane</keyword>
<dbReference type="EMBL" id="CAUYUJ010014254">
    <property type="protein sequence ID" value="CAK0838879.1"/>
    <property type="molecule type" value="Genomic_DNA"/>
</dbReference>
<evidence type="ECO:0000256" key="5">
    <source>
        <dbReference type="ARBA" id="ARBA00023180"/>
    </source>
</evidence>
<sequence>MAGSDAGSEPGEDLCTDEATKPAHVHGSWAKPGACAKPVPHDWLDVIGIPEGDPVRWSKQQASLVRDPGGKQDAEVGDGAGFEDEPLSPDVPGRVEELTSAWPCEVMALCPVCWVLVSTLACLLGCCGALIHRPVVETSFDSFLKADVNASVSWDNFLAARAQRPTVGRRLSDAVGDTSTVQKDLVFAYELGETLEGGMLHRRALGAVADFERRVRGKEAWQRLCGQTAEATRSLCEPGLSLANYAKPTLGIDGAASGVVPEELLLDGGRGRPLPFAATRAVLDRAHGDLQALLLPEGFDADSEPPGVQRIRSVFRFSFPCCAAGAPSADEVDDRWEDFFFGTVRPTAEEAAEEEGLLADVRIYFDGSDIEDFEIIEALRGDTVFALGSLVFVHVYLYMHTRSLLLCLAGPILAGLSLPLAYSTSAMLFGITEVSFAAFVALFLVIGFGADVIFSCPPLVYTEFWGSSTSGGRWKLDVGRDADQAIRLTWTSWNAGVSTLATTCTTSLSFFSNLASSIRGVRQFGFMMGCCIFYAWLLISVIYLPLILVSELYCPKRPHCFRGGCRRRRAGQAGAASQAARPEEADARQGLSGKILGQGLRWLWAGRRAWLALSAAAALIGGVLAAAQVKVNLGSPSIFPEDHNRHTVEDIVSRFATLKSAMPSEFLPLDTSMAVCNAGKLESFAQETRCPLLWCSAQEWSGASGGCSCMRKDNCNENHSDIFVDQYFVLDDSSILGDSGTPGWLLDYIGGELGLGGAPTAHSAAPPRDLKVVMQEWVTGDIEMRDAKHIRTDVARPDGDESCGWVETCFCAGPTMCSRQQALDAG</sequence>
<proteinExistence type="predicted"/>
<evidence type="ECO:0000313" key="8">
    <source>
        <dbReference type="EMBL" id="CAK0838879.1"/>
    </source>
</evidence>
<evidence type="ECO:0008006" key="10">
    <source>
        <dbReference type="Google" id="ProtNLM"/>
    </source>
</evidence>
<feature type="transmembrane region" description="Helical" evidence="7">
    <location>
        <begin position="609"/>
        <end position="627"/>
    </location>
</feature>
<comment type="caution">
    <text evidence="8">The sequence shown here is derived from an EMBL/GenBank/DDBJ whole genome shotgun (WGS) entry which is preliminary data.</text>
</comment>
<keyword evidence="5" id="KW-0325">Glycoprotein</keyword>
<keyword evidence="4 7" id="KW-0472">Membrane</keyword>
<evidence type="ECO:0000256" key="2">
    <source>
        <dbReference type="ARBA" id="ARBA00022692"/>
    </source>
</evidence>
<accession>A0ABN9T1R6</accession>
<comment type="subcellular location">
    <subcellularLocation>
        <location evidence="1">Membrane</location>
        <topology evidence="1">Multi-pass membrane protein</topology>
    </subcellularLocation>
</comment>
<dbReference type="PANTHER" id="PTHR45951:SF3">
    <property type="entry name" value="PROTEIN DISPATCHED"/>
    <property type="match status" value="1"/>
</dbReference>